<dbReference type="EMBL" id="KE344363">
    <property type="protein sequence ID" value="EXB58477.1"/>
    <property type="molecule type" value="Genomic_DNA"/>
</dbReference>
<gene>
    <name evidence="1" type="ORF">L484_005211</name>
</gene>
<protein>
    <submittedName>
        <fullName evidence="1">Uncharacterized protein</fullName>
    </submittedName>
</protein>
<name>W9R8S2_9ROSA</name>
<keyword evidence="2" id="KW-1185">Reference proteome</keyword>
<evidence type="ECO:0000313" key="2">
    <source>
        <dbReference type="Proteomes" id="UP000030645"/>
    </source>
</evidence>
<proteinExistence type="predicted"/>
<organism evidence="1 2">
    <name type="scientific">Morus notabilis</name>
    <dbReference type="NCBI Taxonomy" id="981085"/>
    <lineage>
        <taxon>Eukaryota</taxon>
        <taxon>Viridiplantae</taxon>
        <taxon>Streptophyta</taxon>
        <taxon>Embryophyta</taxon>
        <taxon>Tracheophyta</taxon>
        <taxon>Spermatophyta</taxon>
        <taxon>Magnoliopsida</taxon>
        <taxon>eudicotyledons</taxon>
        <taxon>Gunneridae</taxon>
        <taxon>Pentapetalae</taxon>
        <taxon>rosids</taxon>
        <taxon>fabids</taxon>
        <taxon>Rosales</taxon>
        <taxon>Moraceae</taxon>
        <taxon>Moreae</taxon>
        <taxon>Morus</taxon>
    </lineage>
</organism>
<accession>W9R8S2</accession>
<dbReference type="Proteomes" id="UP000030645">
    <property type="component" value="Unassembled WGS sequence"/>
</dbReference>
<reference evidence="2" key="1">
    <citation type="submission" date="2013-01" db="EMBL/GenBank/DDBJ databases">
        <title>Draft Genome Sequence of a Mulberry Tree, Morus notabilis C.K. Schneid.</title>
        <authorList>
            <person name="He N."/>
            <person name="Zhao S."/>
        </authorList>
    </citation>
    <scope>NUCLEOTIDE SEQUENCE</scope>
</reference>
<dbReference type="AlphaFoldDB" id="W9R8S2"/>
<evidence type="ECO:0000313" key="1">
    <source>
        <dbReference type="EMBL" id="EXB58477.1"/>
    </source>
</evidence>
<sequence length="104" mass="11346">MVVEAEILSGAFALSSYPFLRCGFGEGQCGLWSESYCGRRLGGFWRWEAPVFQVVCPPSSVVVMFSPQVMVLCSVVVGRCAFGLLISVDQSYPSAFAMFVVCLK</sequence>